<name>A0A0R2HAN3_WEIVI</name>
<gene>
    <name evidence="5" type="ORF">IV50_GL000089</name>
</gene>
<keyword evidence="5" id="KW-0645">Protease</keyword>
<comment type="caution">
    <text evidence="5">The sequence shown here is derived from an EMBL/GenBank/DDBJ whole genome shotgun (WGS) entry which is preliminary data.</text>
</comment>
<dbReference type="PANTHER" id="PTHR30237:SF4">
    <property type="entry name" value="LD-CARBOXYPEPTIDASE C-TERMINAL DOMAIN-CONTAINING PROTEIN"/>
    <property type="match status" value="1"/>
</dbReference>
<dbReference type="SUPFAM" id="SSF141986">
    <property type="entry name" value="LD-carboxypeptidase A C-terminal domain-like"/>
    <property type="match status" value="1"/>
</dbReference>
<evidence type="ECO:0000256" key="1">
    <source>
        <dbReference type="ARBA" id="ARBA00010233"/>
    </source>
</evidence>
<dbReference type="OrthoDB" id="9807329at2"/>
<dbReference type="InterPro" id="IPR040921">
    <property type="entry name" value="Peptidase_S66C"/>
</dbReference>
<keyword evidence="5" id="KW-0121">Carboxypeptidase</keyword>
<dbReference type="AlphaFoldDB" id="A0A0R2HAN3"/>
<organism evidence="5 6">
    <name type="scientific">Weissella viridescens</name>
    <name type="common">Lactobacillus viridescens</name>
    <dbReference type="NCBI Taxonomy" id="1629"/>
    <lineage>
        <taxon>Bacteria</taxon>
        <taxon>Bacillati</taxon>
        <taxon>Bacillota</taxon>
        <taxon>Bacilli</taxon>
        <taxon>Lactobacillales</taxon>
        <taxon>Lactobacillaceae</taxon>
        <taxon>Weissella</taxon>
    </lineage>
</organism>
<feature type="domain" description="LD-carboxypeptidase N-terminal" evidence="3">
    <location>
        <begin position="15"/>
        <end position="137"/>
    </location>
</feature>
<dbReference type="Pfam" id="PF02016">
    <property type="entry name" value="Peptidase_S66"/>
    <property type="match status" value="1"/>
</dbReference>
<feature type="domain" description="LD-carboxypeptidase C-terminal" evidence="4">
    <location>
        <begin position="211"/>
        <end position="338"/>
    </location>
</feature>
<dbReference type="InterPro" id="IPR003507">
    <property type="entry name" value="S66_fam"/>
</dbReference>
<dbReference type="Gene3D" id="3.40.50.10740">
    <property type="entry name" value="Class I glutamine amidotransferase-like"/>
    <property type="match status" value="1"/>
</dbReference>
<dbReference type="InterPro" id="IPR040449">
    <property type="entry name" value="Peptidase_S66_N"/>
</dbReference>
<dbReference type="InterPro" id="IPR029062">
    <property type="entry name" value="Class_I_gatase-like"/>
</dbReference>
<dbReference type="SUPFAM" id="SSF52317">
    <property type="entry name" value="Class I glutamine amidotransferase-like"/>
    <property type="match status" value="1"/>
</dbReference>
<dbReference type="GO" id="GO:0004180">
    <property type="term" value="F:carboxypeptidase activity"/>
    <property type="evidence" value="ECO:0007669"/>
    <property type="project" value="UniProtKB-KW"/>
</dbReference>
<accession>A0A0R2HAN3</accession>
<reference evidence="5 6" key="1">
    <citation type="journal article" date="2015" name="Genome Announc.">
        <title>Expanding the biotechnology potential of lactobacilli through comparative genomics of 213 strains and associated genera.</title>
        <authorList>
            <person name="Sun Z."/>
            <person name="Harris H.M."/>
            <person name="McCann A."/>
            <person name="Guo C."/>
            <person name="Argimon S."/>
            <person name="Zhang W."/>
            <person name="Yang X."/>
            <person name="Jeffery I.B."/>
            <person name="Cooney J.C."/>
            <person name="Kagawa T.F."/>
            <person name="Liu W."/>
            <person name="Song Y."/>
            <person name="Salvetti E."/>
            <person name="Wrobel A."/>
            <person name="Rasinkangas P."/>
            <person name="Parkhill J."/>
            <person name="Rea M.C."/>
            <person name="O'Sullivan O."/>
            <person name="Ritari J."/>
            <person name="Douillard F.P."/>
            <person name="Paul Ross R."/>
            <person name="Yang R."/>
            <person name="Briner A.E."/>
            <person name="Felis G.E."/>
            <person name="de Vos W.M."/>
            <person name="Barrangou R."/>
            <person name="Klaenhammer T.R."/>
            <person name="Caufield P.W."/>
            <person name="Cui Y."/>
            <person name="Zhang H."/>
            <person name="O'Toole P.W."/>
        </authorList>
    </citation>
    <scope>NUCLEOTIDE SEQUENCE [LARGE SCALE GENOMIC DNA]</scope>
    <source>
        <strain evidence="5 6">DSM 20410</strain>
    </source>
</reference>
<keyword evidence="2" id="KW-0378">Hydrolase</keyword>
<dbReference type="PIRSF" id="PIRSF028757">
    <property type="entry name" value="LD-carboxypeptidase"/>
    <property type="match status" value="1"/>
</dbReference>
<evidence type="ECO:0000256" key="2">
    <source>
        <dbReference type="ARBA" id="ARBA00022801"/>
    </source>
</evidence>
<evidence type="ECO:0000313" key="6">
    <source>
        <dbReference type="Proteomes" id="UP000051992"/>
    </source>
</evidence>
<evidence type="ECO:0000313" key="5">
    <source>
        <dbReference type="EMBL" id="KRN46826.1"/>
    </source>
</evidence>
<dbReference type="Proteomes" id="UP000051992">
    <property type="component" value="Unassembled WGS sequence"/>
</dbReference>
<dbReference type="InterPro" id="IPR027461">
    <property type="entry name" value="Carboxypeptidase_A_C_sf"/>
</dbReference>
<protein>
    <submittedName>
        <fullName evidence="5">Carboxypeptidase</fullName>
    </submittedName>
</protein>
<dbReference type="InterPro" id="IPR027478">
    <property type="entry name" value="LdcA_N"/>
</dbReference>
<dbReference type="PANTHER" id="PTHR30237">
    <property type="entry name" value="MURAMOYLTETRAPEPTIDE CARBOXYPEPTIDASE"/>
    <property type="match status" value="1"/>
</dbReference>
<dbReference type="CDD" id="cd07062">
    <property type="entry name" value="Peptidase_S66_mccF_like"/>
    <property type="match status" value="1"/>
</dbReference>
<proteinExistence type="inferred from homology"/>
<keyword evidence="6" id="KW-1185">Reference proteome</keyword>
<sequence>MTIKPPHLKKGDTLALVTLSNGALFDNDIALKIGQQRLADFGLSLKVMPHAADSPEYLWEHPEVRATDLKAAFMDDDVKGIVCTIGGCETYRLTPYLLDDPEFIKVVRQHPKVFMGFSDTTLNHLVFQKIGLNTFYGPSFLNDFAYLGPEMLPFARDNFAHFFVPEAYQLVSSPVWFDERQDFSANSLGVQRMAHQERYGYETLYGTGAQTGKLLGGCIESLFDLLTGHNFPDELTINAKYGLWPKNWQGKMMFLEPSQENPDPKKLAIYLHRIAQTGVFNQVSGLLVGKSQNQKYFHEYRKLYQQLGERYHLPVLYNVNFGHGFPRLSMPYGVEVEVDFDEQTIKLLESPWT</sequence>
<dbReference type="Gene3D" id="3.50.30.60">
    <property type="entry name" value="LD-carboxypeptidase A C-terminal domain-like"/>
    <property type="match status" value="1"/>
</dbReference>
<dbReference type="Pfam" id="PF17676">
    <property type="entry name" value="Peptidase_S66C"/>
    <property type="match status" value="1"/>
</dbReference>
<evidence type="ECO:0000259" key="4">
    <source>
        <dbReference type="Pfam" id="PF17676"/>
    </source>
</evidence>
<evidence type="ECO:0000259" key="3">
    <source>
        <dbReference type="Pfam" id="PF02016"/>
    </source>
</evidence>
<comment type="similarity">
    <text evidence="1">Belongs to the peptidase S66 family.</text>
</comment>
<dbReference type="EMBL" id="JQBM01000001">
    <property type="protein sequence ID" value="KRN46826.1"/>
    <property type="molecule type" value="Genomic_DNA"/>
</dbReference>
<dbReference type="RefSeq" id="WP_057743499.1">
    <property type="nucleotide sequence ID" value="NZ_BJLU01000001.1"/>
</dbReference>
<dbReference type="PATRIC" id="fig|1629.5.peg.92"/>